<dbReference type="Proteomes" id="UP000267430">
    <property type="component" value="Unassembled WGS sequence"/>
</dbReference>
<dbReference type="RefSeq" id="WP_126863138.1">
    <property type="nucleotide sequence ID" value="NZ_JAUSTX010000029.1"/>
</dbReference>
<dbReference type="OrthoDB" id="2222217at2"/>
<evidence type="ECO:0008006" key="3">
    <source>
        <dbReference type="Google" id="ProtNLM"/>
    </source>
</evidence>
<evidence type="ECO:0000313" key="1">
    <source>
        <dbReference type="EMBL" id="RUQ32847.1"/>
    </source>
</evidence>
<dbReference type="AlphaFoldDB" id="A0A433HX28"/>
<keyword evidence="2" id="KW-1185">Reference proteome</keyword>
<accession>A0A433HX28</accession>
<protein>
    <recommendedName>
        <fullName evidence="3">Immunity 22 family protein</fullName>
    </recommendedName>
</protein>
<sequence>MEKQGHVSLWIGEIQTEEELTDYVELVYTEEGEFLPSPFLSDFDIDIDDFDEDFLEKVLHENRVENLTDLIQSCSYDHAVILRFKSTMETTLPKNINAAILLYNIQYDGRKDEIINNGYTFKFVGSVPYI</sequence>
<gene>
    <name evidence="1" type="ORF">ELQ35_01840</name>
</gene>
<proteinExistence type="predicted"/>
<reference evidence="1 2" key="1">
    <citation type="submission" date="2018-12" db="EMBL/GenBank/DDBJ databases">
        <title>Bacillus chawlae sp. nov., Bacillus glennii sp. nov., and Bacillus saganii sp. nov. Isolated from the Vehicle Assembly Building at Kennedy Space Center where the Viking Spacecraft were Assembled.</title>
        <authorList>
            <person name="Seuylemezian A."/>
            <person name="Vaishampayan P."/>
        </authorList>
    </citation>
    <scope>NUCLEOTIDE SEQUENCE [LARGE SCALE GENOMIC DNA]</scope>
    <source>
        <strain evidence="1 2">L5</strain>
    </source>
</reference>
<comment type="caution">
    <text evidence="1">The sequence shown here is derived from an EMBL/GenBank/DDBJ whole genome shotgun (WGS) entry which is preliminary data.</text>
</comment>
<organism evidence="1 2">
    <name type="scientific">Peribacillus cavernae</name>
    <dbReference type="NCBI Taxonomy" id="1674310"/>
    <lineage>
        <taxon>Bacteria</taxon>
        <taxon>Bacillati</taxon>
        <taxon>Bacillota</taxon>
        <taxon>Bacilli</taxon>
        <taxon>Bacillales</taxon>
        <taxon>Bacillaceae</taxon>
        <taxon>Peribacillus</taxon>
    </lineage>
</organism>
<dbReference type="Pfam" id="PF14112">
    <property type="entry name" value="DUF4284"/>
    <property type="match status" value="1"/>
</dbReference>
<name>A0A433HX28_9BACI</name>
<dbReference type="InterPro" id="IPR025560">
    <property type="entry name" value="Imm22"/>
</dbReference>
<evidence type="ECO:0000313" key="2">
    <source>
        <dbReference type="Proteomes" id="UP000267430"/>
    </source>
</evidence>
<dbReference type="EMBL" id="RYZZ01000001">
    <property type="protein sequence ID" value="RUQ32847.1"/>
    <property type="molecule type" value="Genomic_DNA"/>
</dbReference>